<dbReference type="AlphaFoldDB" id="A0AB39MGQ5"/>
<evidence type="ECO:0000256" key="1">
    <source>
        <dbReference type="ARBA" id="ARBA00023002"/>
    </source>
</evidence>
<keyword evidence="1" id="KW-0560">Oxidoreductase</keyword>
<reference evidence="4" key="1">
    <citation type="submission" date="2024-07" db="EMBL/GenBank/DDBJ databases">
        <authorList>
            <person name="Yu S.T."/>
        </authorList>
    </citation>
    <scope>NUCLEOTIDE SEQUENCE</scope>
    <source>
        <strain evidence="4">R08</strain>
    </source>
</reference>
<dbReference type="PANTHER" id="PTHR43364">
    <property type="entry name" value="NADH-SPECIFIC METHYLGLYOXAL REDUCTASE-RELATED"/>
    <property type="match status" value="1"/>
</dbReference>
<proteinExistence type="predicted"/>
<accession>A0AB39MGQ5</accession>
<feature type="domain" description="NADP-dependent oxidoreductase" evidence="3">
    <location>
        <begin position="15"/>
        <end position="319"/>
    </location>
</feature>
<dbReference type="Gene3D" id="3.20.20.100">
    <property type="entry name" value="NADP-dependent oxidoreductase domain"/>
    <property type="match status" value="1"/>
</dbReference>
<dbReference type="GO" id="GO:0005829">
    <property type="term" value="C:cytosol"/>
    <property type="evidence" value="ECO:0007669"/>
    <property type="project" value="TreeGrafter"/>
</dbReference>
<gene>
    <name evidence="4" type="ORF">AB5J58_35045</name>
</gene>
<evidence type="ECO:0000256" key="2">
    <source>
        <dbReference type="SAM" id="MobiDB-lite"/>
    </source>
</evidence>
<dbReference type="FunFam" id="3.20.20.100:FF:000004">
    <property type="entry name" value="Oxidoreductase, aldo/keto reductase"/>
    <property type="match status" value="1"/>
</dbReference>
<evidence type="ECO:0000313" key="4">
    <source>
        <dbReference type="EMBL" id="XDQ05049.1"/>
    </source>
</evidence>
<dbReference type="Pfam" id="PF00248">
    <property type="entry name" value="Aldo_ket_red"/>
    <property type="match status" value="1"/>
</dbReference>
<sequence>MRYRTLGNSGLAVSKLAFGTMNFGTETTEEESFALLDAFVEAGGTMVDTSDVYGGGLSERIIGRWFAARPRETTDRVVLATKGRFTTGPDVNDLGLSRRHLHRALDASLRRLGVETVDLYQLHGWDAHTPVEETLSFLDDAVRAGKIHYAGLSNFTGWQLQLTVSTAKAMGVHVPLTLQQQYSLLSRESEFEMVPAALHNTIGLLPWSPLAGGFLTGKYRRGATPAPDTRAGSANELYQWVSAEYASSDRNWAIIDEVVRVAGESGATPAQAALSWIADRPGVVAPIFGARTLEQLHDGLGAVALTLDAEATAALDKVSAPTPGGYPYGAFGTSQRDRRLQGGAQALGDLIGNGSEHPTGRR</sequence>
<dbReference type="PANTHER" id="PTHR43364:SF18">
    <property type="entry name" value="OXIDOREDUCTASE"/>
    <property type="match status" value="1"/>
</dbReference>
<protein>
    <submittedName>
        <fullName evidence="4">Aldo/keto reductase</fullName>
    </submittedName>
</protein>
<organism evidence="4">
    <name type="scientific">Streptomyces sp. R08</name>
    <dbReference type="NCBI Taxonomy" id="3238624"/>
    <lineage>
        <taxon>Bacteria</taxon>
        <taxon>Bacillati</taxon>
        <taxon>Actinomycetota</taxon>
        <taxon>Actinomycetes</taxon>
        <taxon>Kitasatosporales</taxon>
        <taxon>Streptomycetaceae</taxon>
        <taxon>Streptomyces</taxon>
    </lineage>
</organism>
<dbReference type="RefSeq" id="WP_369190392.1">
    <property type="nucleotide sequence ID" value="NZ_CP163431.1"/>
</dbReference>
<dbReference type="EMBL" id="CP163431">
    <property type="protein sequence ID" value="XDQ05049.1"/>
    <property type="molecule type" value="Genomic_DNA"/>
</dbReference>
<dbReference type="InterPro" id="IPR023210">
    <property type="entry name" value="NADP_OxRdtase_dom"/>
</dbReference>
<dbReference type="GO" id="GO:0016491">
    <property type="term" value="F:oxidoreductase activity"/>
    <property type="evidence" value="ECO:0007669"/>
    <property type="project" value="UniProtKB-KW"/>
</dbReference>
<dbReference type="InterPro" id="IPR050523">
    <property type="entry name" value="AKR_Detox_Biosynth"/>
</dbReference>
<feature type="region of interest" description="Disordered" evidence="2">
    <location>
        <begin position="342"/>
        <end position="362"/>
    </location>
</feature>
<name>A0AB39MGQ5_9ACTN</name>
<dbReference type="SUPFAM" id="SSF51430">
    <property type="entry name" value="NAD(P)-linked oxidoreductase"/>
    <property type="match status" value="1"/>
</dbReference>
<evidence type="ECO:0000259" key="3">
    <source>
        <dbReference type="Pfam" id="PF00248"/>
    </source>
</evidence>
<dbReference type="InterPro" id="IPR036812">
    <property type="entry name" value="NAD(P)_OxRdtase_dom_sf"/>
</dbReference>